<evidence type="ECO:0000259" key="1">
    <source>
        <dbReference type="Pfam" id="PF23097"/>
    </source>
</evidence>
<dbReference type="GeneID" id="22576026"/>
<evidence type="ECO:0000259" key="2">
    <source>
        <dbReference type="Pfam" id="PF23098"/>
    </source>
</evidence>
<dbReference type="EMBL" id="CP009395">
    <property type="protein sequence ID" value="AIN99236.1"/>
    <property type="molecule type" value="Genomic_DNA"/>
</dbReference>
<sequence>MQVSLHNTVKTYNLTAGKSLPEWLSERRKNKRASAGQENRVELLHDLEFPHCARCIFRCANGTHLFAAGDYPYRLKCFDVNDLSMKFSFNADMNILSGVCLSPDYRKFALRGEGRQITIHHTSAIVDRVRVPHLQRSLVYNQFQAELLSSGVSPEVYRISLETGGFVEGYQTKSASGVNHVEVFGRHGPVSGVVLTAGCDGAIEAWDSRVGTAVARVQVAGSGSSSGVDEQCEVRHIATEESGGLLFTCGLESGEVLLYDVRLQKPLLVKDHMNSLPIVKTYFFNGKSTATGEASFVLSADTRSLKVWNKHDGSNFTTIDAPADITDFTLFKGQHNMVAPYECDDSGVVAICCDVPRVQVHFTPQLGRAPRWASFLEVMTEELEEKEATTVYDDFTFISKDEMNALGIAAEDLAGGKVRPVMHGAFIENGLYRELRAVVDPTAFNNYVASKAKERQLKRWSDRISRFHRTKEVDEDAEDVKVGGDTAARAKANSALATAKADPRFAHAFGHATGGAASSFALDRRNPEYAKLLQTIDERRAKASARRERYEAEMFSVVPDFDGENCAAEYEDGSDRAVRGAGQRQASRNSVSAAAVAEVDEDEDARCHLRGVQSSGRAKRRTPQKQQAAINAKMSERGSAKPTKAVTASAGRRVTMFEVPSKNADIFLRNDKQMHATRKKSRAEKLTLGERLKLAASAR</sequence>
<dbReference type="Pfam" id="PF23098">
    <property type="entry name" value="Beta-prop_NOL10_N"/>
    <property type="match status" value="1"/>
</dbReference>
<dbReference type="GO" id="GO:0032040">
    <property type="term" value="C:small-subunit processome"/>
    <property type="evidence" value="ECO:0007669"/>
    <property type="project" value="TreeGrafter"/>
</dbReference>
<dbReference type="OrthoDB" id="273340at2759"/>
<dbReference type="GO" id="GO:0030686">
    <property type="term" value="C:90S preribosome"/>
    <property type="evidence" value="ECO:0007669"/>
    <property type="project" value="TreeGrafter"/>
</dbReference>
<keyword evidence="4" id="KW-1185">Reference proteome</keyword>
<proteinExistence type="predicted"/>
<dbReference type="KEGG" id="lpan:LPMP_261230"/>
<gene>
    <name evidence="3" type="ORF">LPMP_261230</name>
</gene>
<reference evidence="3 4" key="1">
    <citation type="journal article" date="2015" name="Sci. Rep.">
        <title>The genome of Leishmania panamensis: insights into genomics of the L. (Viannia) subgenus.</title>
        <authorList>
            <person name="Llanes A."/>
            <person name="Restrepo C.M."/>
            <person name="Vecchio G.D."/>
            <person name="Anguizola F.J."/>
            <person name="Lleonart R."/>
        </authorList>
    </citation>
    <scope>NUCLEOTIDE SEQUENCE [LARGE SCALE GENOMIC DNA]</scope>
    <source>
        <strain evidence="3 4">MHOM/PA/94/PSC-1</strain>
    </source>
</reference>
<dbReference type="InterPro" id="IPR011044">
    <property type="entry name" value="Quino_amine_DH_bsu"/>
</dbReference>
<feature type="domain" description="Nucleolar protein 10-like N-terminal" evidence="2">
    <location>
        <begin position="1"/>
        <end position="390"/>
    </location>
</feature>
<dbReference type="InterPro" id="IPR015943">
    <property type="entry name" value="WD40/YVTN_repeat-like_dom_sf"/>
</dbReference>
<protein>
    <submittedName>
        <fullName evidence="3">Ribosome biogenesis protein, putative</fullName>
    </submittedName>
</protein>
<accession>A0A088SC26</accession>
<evidence type="ECO:0000313" key="4">
    <source>
        <dbReference type="Proteomes" id="UP000063063"/>
    </source>
</evidence>
<dbReference type="GO" id="GO:0000462">
    <property type="term" value="P:maturation of SSU-rRNA from tricistronic rRNA transcript (SSU-rRNA, 5.8S rRNA, LSU-rRNA)"/>
    <property type="evidence" value="ECO:0007669"/>
    <property type="project" value="TreeGrafter"/>
</dbReference>
<dbReference type="Proteomes" id="UP000063063">
    <property type="component" value="Chromosome 26"/>
</dbReference>
<organism evidence="3 4">
    <name type="scientific">Leishmania panamensis</name>
    <dbReference type="NCBI Taxonomy" id="5679"/>
    <lineage>
        <taxon>Eukaryota</taxon>
        <taxon>Discoba</taxon>
        <taxon>Euglenozoa</taxon>
        <taxon>Kinetoplastea</taxon>
        <taxon>Metakinetoplastina</taxon>
        <taxon>Trypanosomatida</taxon>
        <taxon>Trypanosomatidae</taxon>
        <taxon>Leishmaniinae</taxon>
        <taxon>Leishmania</taxon>
        <taxon>Leishmania guyanensis species complex</taxon>
    </lineage>
</organism>
<dbReference type="VEuPathDB" id="TriTrypDB:LPMP_261230"/>
<dbReference type="SUPFAM" id="SSF50969">
    <property type="entry name" value="YVTN repeat-like/Quinoprotein amine dehydrogenase"/>
    <property type="match status" value="1"/>
</dbReference>
<feature type="domain" description="Nucleolar protein 10-like second" evidence="1">
    <location>
        <begin position="391"/>
        <end position="440"/>
    </location>
</feature>
<evidence type="ECO:0000313" key="3">
    <source>
        <dbReference type="EMBL" id="AIN99236.1"/>
    </source>
</evidence>
<name>A0A088SC26_LEIPA</name>
<dbReference type="Gene3D" id="2.130.10.10">
    <property type="entry name" value="YVTN repeat-like/Quinoprotein amine dehydrogenase"/>
    <property type="match status" value="1"/>
</dbReference>
<dbReference type="Pfam" id="PF23097">
    <property type="entry name" value="NOL10_2nd"/>
    <property type="match status" value="1"/>
</dbReference>
<dbReference type="eggNOG" id="KOG2321">
    <property type="taxonomic scope" value="Eukaryota"/>
</dbReference>
<dbReference type="InterPro" id="IPR056551">
    <property type="entry name" value="Beta-prop_NOL10_N"/>
</dbReference>
<dbReference type="RefSeq" id="XP_010699943.1">
    <property type="nucleotide sequence ID" value="XM_010701641.1"/>
</dbReference>
<dbReference type="PANTHER" id="PTHR14927:SF0">
    <property type="entry name" value="NUCLEOLAR PROTEIN 10"/>
    <property type="match status" value="1"/>
</dbReference>
<dbReference type="VEuPathDB" id="TriTrypDB:LPAL13_260017200"/>
<dbReference type="InterPro" id="IPR056550">
    <property type="entry name" value="NOL10_2nd"/>
</dbReference>
<dbReference type="AlphaFoldDB" id="A0A088SC26"/>
<dbReference type="PANTHER" id="PTHR14927">
    <property type="entry name" value="NUCLEOLAR PROTEIN 10"/>
    <property type="match status" value="1"/>
</dbReference>
<dbReference type="InterPro" id="IPR040382">
    <property type="entry name" value="NOL10/Enp2"/>
</dbReference>